<dbReference type="EMBL" id="UINC01138791">
    <property type="protein sequence ID" value="SVD24956.1"/>
    <property type="molecule type" value="Genomic_DNA"/>
</dbReference>
<reference evidence="1" key="1">
    <citation type="submission" date="2018-05" db="EMBL/GenBank/DDBJ databases">
        <authorList>
            <person name="Lanie J.A."/>
            <person name="Ng W.-L."/>
            <person name="Kazmierczak K.M."/>
            <person name="Andrzejewski T.M."/>
            <person name="Davidsen T.M."/>
            <person name="Wayne K.J."/>
            <person name="Tettelin H."/>
            <person name="Glass J.I."/>
            <person name="Rusch D."/>
            <person name="Podicherti R."/>
            <person name="Tsui H.-C.T."/>
            <person name="Winkler M.E."/>
        </authorList>
    </citation>
    <scope>NUCLEOTIDE SEQUENCE</scope>
</reference>
<feature type="non-terminal residue" evidence="1">
    <location>
        <position position="196"/>
    </location>
</feature>
<organism evidence="1">
    <name type="scientific">marine metagenome</name>
    <dbReference type="NCBI Taxonomy" id="408172"/>
    <lineage>
        <taxon>unclassified sequences</taxon>
        <taxon>metagenomes</taxon>
        <taxon>ecological metagenomes</taxon>
    </lineage>
</organism>
<protein>
    <submittedName>
        <fullName evidence="1">Uncharacterized protein</fullName>
    </submittedName>
</protein>
<accession>A0A382TSA8</accession>
<dbReference type="AlphaFoldDB" id="A0A382TSA8"/>
<sequence>MEKAMPEKIKKTTNLHKLVILARKNADFFQDLDSRAYASIIKGEQRGELYPLNSSCFEDWLSAINFKVFDEVAPSKLKLDATEHLEVESKLSGKIHKVGLRVIGNEEFIEIDLGDKNWKSVYITKDGWRVREHKNFFYRNKSMKPLPVPCKDKLDEDWADSIFNISGNNQSMLIMGWLIGCFMPEGPKPMLVIQGE</sequence>
<gene>
    <name evidence="1" type="ORF">METZ01_LOCUS377810</name>
</gene>
<proteinExistence type="predicted"/>
<name>A0A382TSA8_9ZZZZ</name>
<evidence type="ECO:0000313" key="1">
    <source>
        <dbReference type="EMBL" id="SVD24956.1"/>
    </source>
</evidence>